<dbReference type="PANTHER" id="PTHR22916:SF51">
    <property type="entry name" value="GLYCOSYLTRANSFERASE EPSH-RELATED"/>
    <property type="match status" value="1"/>
</dbReference>
<gene>
    <name evidence="4" type="ORF">SAMN05428971_4405</name>
</gene>
<dbReference type="SUPFAM" id="SSF53448">
    <property type="entry name" value="Nucleotide-diphospho-sugar transferases"/>
    <property type="match status" value="1"/>
</dbReference>
<proteinExistence type="predicted"/>
<keyword evidence="5" id="KW-1185">Reference proteome</keyword>
<dbReference type="GO" id="GO:0016758">
    <property type="term" value="F:hexosyltransferase activity"/>
    <property type="evidence" value="ECO:0007669"/>
    <property type="project" value="UniProtKB-ARBA"/>
</dbReference>
<dbReference type="Proteomes" id="UP000198968">
    <property type="component" value="Unassembled WGS sequence"/>
</dbReference>
<evidence type="ECO:0000256" key="1">
    <source>
        <dbReference type="ARBA" id="ARBA00022676"/>
    </source>
</evidence>
<feature type="domain" description="Glycosyltransferase 2-like" evidence="3">
    <location>
        <begin position="28"/>
        <end position="154"/>
    </location>
</feature>
<dbReference type="OrthoDB" id="6813549at2"/>
<dbReference type="Gene3D" id="3.90.550.10">
    <property type="entry name" value="Spore Coat Polysaccharide Biosynthesis Protein SpsA, Chain A"/>
    <property type="match status" value="1"/>
</dbReference>
<keyword evidence="2 4" id="KW-0808">Transferase</keyword>
<organism evidence="4 5">
    <name type="scientific">Candidatus Pantoea varia</name>
    <dbReference type="NCBI Taxonomy" id="1881036"/>
    <lineage>
        <taxon>Bacteria</taxon>
        <taxon>Pseudomonadati</taxon>
        <taxon>Pseudomonadota</taxon>
        <taxon>Gammaproteobacteria</taxon>
        <taxon>Enterobacterales</taxon>
        <taxon>Erwiniaceae</taxon>
        <taxon>Pantoea</taxon>
    </lineage>
</organism>
<evidence type="ECO:0000259" key="3">
    <source>
        <dbReference type="Pfam" id="PF00535"/>
    </source>
</evidence>
<reference evidence="5" key="1">
    <citation type="submission" date="2016-10" db="EMBL/GenBank/DDBJ databases">
        <authorList>
            <person name="Varghese N."/>
            <person name="Submissions S."/>
        </authorList>
    </citation>
    <scope>NUCLEOTIDE SEQUENCE [LARGE SCALE GENOMIC DNA]</scope>
    <source>
        <strain evidence="5">OV426</strain>
    </source>
</reference>
<evidence type="ECO:0000313" key="5">
    <source>
        <dbReference type="Proteomes" id="UP000198968"/>
    </source>
</evidence>
<keyword evidence="1" id="KW-0328">Glycosyltransferase</keyword>
<dbReference type="CDD" id="cd00761">
    <property type="entry name" value="Glyco_tranf_GTA_type"/>
    <property type="match status" value="1"/>
</dbReference>
<evidence type="ECO:0000313" key="4">
    <source>
        <dbReference type="EMBL" id="SFO53971.1"/>
    </source>
</evidence>
<name>A0A1I5I1Q5_9GAMM</name>
<dbReference type="EMBL" id="FOVG01000008">
    <property type="protein sequence ID" value="SFO53971.1"/>
    <property type="molecule type" value="Genomic_DNA"/>
</dbReference>
<protein>
    <submittedName>
        <fullName evidence="4">Heptose III glucuronosyltransferase</fullName>
    </submittedName>
</protein>
<dbReference type="AlphaFoldDB" id="A0A1I5I1Q5"/>
<dbReference type="NCBIfam" id="NF007482">
    <property type="entry name" value="PRK10073.1"/>
    <property type="match status" value="1"/>
</dbReference>
<evidence type="ECO:0000256" key="2">
    <source>
        <dbReference type="ARBA" id="ARBA00022679"/>
    </source>
</evidence>
<dbReference type="InterPro" id="IPR001173">
    <property type="entry name" value="Glyco_trans_2-like"/>
</dbReference>
<accession>A0A1I5I1Q5</accession>
<dbReference type="InterPro" id="IPR029044">
    <property type="entry name" value="Nucleotide-diphossugar_trans"/>
</dbReference>
<dbReference type="Pfam" id="PF00535">
    <property type="entry name" value="Glycos_transf_2"/>
    <property type="match status" value="1"/>
</dbReference>
<sequence>MIYDEATPFRSEYNAGADIVMSTSPLLSIITPMYNAGSMFDEFMQSLLAQTLTMLEIIIVDDGSTDGSGERADQYAQQHSHIRVIHQENGGVSRARNAGLAIARGKYVTFPDADDTMQPEMYQTLVMLAEADNLDAAQCNAEWFFKHSQRVKPLIPLDRLRSTPVLSGADWLNTALKTHRYMHVVWLGIYRRELIEQHQLQFEPGLHHQDIPWTTEFMLLAKRVRYTEAVLYRYYMHDASISNRKRTGERNVEYQRHYLKIARLLEELNDRYRDRVKIYPSFHYQVTHEALSVCHSVRREPDARARQAIIADLFATRTHLRMLRNARGIKQWYQLLLWLARLYRWRDK</sequence>
<dbReference type="PANTHER" id="PTHR22916">
    <property type="entry name" value="GLYCOSYLTRANSFERASE"/>
    <property type="match status" value="1"/>
</dbReference>